<proteinExistence type="predicted"/>
<dbReference type="InterPro" id="IPR017900">
    <property type="entry name" value="4Fe4S_Fe_S_CS"/>
</dbReference>
<evidence type="ECO:0000313" key="5">
    <source>
        <dbReference type="EMBL" id="MDC7228621.1"/>
    </source>
</evidence>
<evidence type="ECO:0000313" key="6">
    <source>
        <dbReference type="Proteomes" id="UP001221217"/>
    </source>
</evidence>
<gene>
    <name evidence="5" type="ORF">PQJ61_17800</name>
</gene>
<accession>A0AAJ1ILZ5</accession>
<name>A0AAJ1ILZ5_9SPIO</name>
<reference evidence="5 6" key="1">
    <citation type="submission" date="2022-12" db="EMBL/GenBank/DDBJ databases">
        <title>Metagenome assembled genome from gulf of manar.</title>
        <authorList>
            <person name="Kohli P."/>
            <person name="Pk S."/>
            <person name="Venkata Ramana C."/>
            <person name="Sasikala C."/>
        </authorList>
    </citation>
    <scope>NUCLEOTIDE SEQUENCE [LARGE SCALE GENOMIC DNA]</scope>
    <source>
        <strain evidence="5">JB008</strain>
    </source>
</reference>
<evidence type="ECO:0000256" key="1">
    <source>
        <dbReference type="ARBA" id="ARBA00022723"/>
    </source>
</evidence>
<dbReference type="Gene3D" id="3.40.50.300">
    <property type="entry name" value="P-loop containing nucleotide triphosphate hydrolases"/>
    <property type="match status" value="1"/>
</dbReference>
<dbReference type="InterPro" id="IPR027417">
    <property type="entry name" value="P-loop_NTPase"/>
</dbReference>
<keyword evidence="3" id="KW-0411">Iron-sulfur</keyword>
<feature type="domain" description="4Fe-4S ferredoxin-type" evidence="4">
    <location>
        <begin position="63"/>
        <end position="93"/>
    </location>
</feature>
<dbReference type="Pfam" id="PF01656">
    <property type="entry name" value="CbiA"/>
    <property type="match status" value="1"/>
</dbReference>
<dbReference type="PANTHER" id="PTHR43063:SF1">
    <property type="entry name" value="4FE-4S CLUSTER CONTAINING PARA FAMILY ATPASE PROTEIN"/>
    <property type="match status" value="1"/>
</dbReference>
<feature type="domain" description="4Fe-4S ferredoxin-type" evidence="4">
    <location>
        <begin position="94"/>
        <end position="121"/>
    </location>
</feature>
<dbReference type="GO" id="GO:0046872">
    <property type="term" value="F:metal ion binding"/>
    <property type="evidence" value="ECO:0007669"/>
    <property type="project" value="UniProtKB-KW"/>
</dbReference>
<dbReference type="SUPFAM" id="SSF52540">
    <property type="entry name" value="P-loop containing nucleoside triphosphate hydrolases"/>
    <property type="match status" value="1"/>
</dbReference>
<sequence>MKIAVASGKGGTGKTTLSINLTNYISGMEDFPAAILADLDVEEPNSGLFIDGETIFKEEKYKYIPEWDSEKCTNCGLCDRVCNFNALLKMGKTVMVLPELCHSCYACSELCPAAALPMKPQRMGGLKEIQAPGFRFIESRLDIGQEQAVPLIAQSIEHIEKKYENKELVVIDSPPGTSCPVIEVAKNSDFIILVTEPTPFGLHDLSLAVDTMREINRDFAVVINRWGIGNDEVVKYCDDNNIEIIARLPNMRRIAEIYSEGKLIYPEVPEFKAELYKIAVFLKKKLEGTV</sequence>
<dbReference type="Pfam" id="PF00037">
    <property type="entry name" value="Fer4"/>
    <property type="match status" value="1"/>
</dbReference>
<protein>
    <submittedName>
        <fullName evidence="5">ATP-binding protein</fullName>
    </submittedName>
</protein>
<evidence type="ECO:0000256" key="3">
    <source>
        <dbReference type="ARBA" id="ARBA00023014"/>
    </source>
</evidence>
<dbReference type="GO" id="GO:0051536">
    <property type="term" value="F:iron-sulfur cluster binding"/>
    <property type="evidence" value="ECO:0007669"/>
    <property type="project" value="UniProtKB-KW"/>
</dbReference>
<keyword evidence="5" id="KW-0067">ATP-binding</keyword>
<dbReference type="EMBL" id="JAQQAL010000052">
    <property type="protein sequence ID" value="MDC7228621.1"/>
    <property type="molecule type" value="Genomic_DNA"/>
</dbReference>
<dbReference type="InterPro" id="IPR002586">
    <property type="entry name" value="CobQ/CobB/MinD/ParA_Nub-bd_dom"/>
</dbReference>
<evidence type="ECO:0000259" key="4">
    <source>
        <dbReference type="PROSITE" id="PS51379"/>
    </source>
</evidence>
<dbReference type="SUPFAM" id="SSF54862">
    <property type="entry name" value="4Fe-4S ferredoxins"/>
    <property type="match status" value="1"/>
</dbReference>
<dbReference type="Gene3D" id="3.30.70.20">
    <property type="match status" value="1"/>
</dbReference>
<keyword evidence="5" id="KW-0547">Nucleotide-binding</keyword>
<dbReference type="InterPro" id="IPR017896">
    <property type="entry name" value="4Fe4S_Fe-S-bd"/>
</dbReference>
<organism evidence="5 6">
    <name type="scientific">Candidatus Thalassospirochaeta sargassi</name>
    <dbReference type="NCBI Taxonomy" id="3119039"/>
    <lineage>
        <taxon>Bacteria</taxon>
        <taxon>Pseudomonadati</taxon>
        <taxon>Spirochaetota</taxon>
        <taxon>Spirochaetia</taxon>
        <taxon>Spirochaetales</taxon>
        <taxon>Spirochaetaceae</taxon>
        <taxon>Candidatus Thalassospirochaeta</taxon>
    </lineage>
</organism>
<dbReference type="PROSITE" id="PS00198">
    <property type="entry name" value="4FE4S_FER_1"/>
    <property type="match status" value="1"/>
</dbReference>
<dbReference type="GO" id="GO:0005524">
    <property type="term" value="F:ATP binding"/>
    <property type="evidence" value="ECO:0007669"/>
    <property type="project" value="UniProtKB-KW"/>
</dbReference>
<keyword evidence="1" id="KW-0479">Metal-binding</keyword>
<dbReference type="AlphaFoldDB" id="A0AAJ1ILZ5"/>
<keyword evidence="2" id="KW-0408">Iron</keyword>
<dbReference type="PROSITE" id="PS51379">
    <property type="entry name" value="4FE4S_FER_2"/>
    <property type="match status" value="2"/>
</dbReference>
<dbReference type="PANTHER" id="PTHR43063">
    <property type="entry name" value="4FE-4S CLUSTER CONTAINING PARA FAMILY ATPASE PROTEIN"/>
    <property type="match status" value="1"/>
</dbReference>
<comment type="caution">
    <text evidence="5">The sequence shown here is derived from an EMBL/GenBank/DDBJ whole genome shotgun (WGS) entry which is preliminary data.</text>
</comment>
<dbReference type="Proteomes" id="UP001221217">
    <property type="component" value="Unassembled WGS sequence"/>
</dbReference>
<evidence type="ECO:0000256" key="2">
    <source>
        <dbReference type="ARBA" id="ARBA00023004"/>
    </source>
</evidence>